<keyword evidence="5" id="KW-1185">Reference proteome</keyword>
<dbReference type="InterPro" id="IPR050327">
    <property type="entry name" value="Proton-linked_MCT"/>
</dbReference>
<feature type="transmembrane region" description="Helical" evidence="3">
    <location>
        <begin position="213"/>
        <end position="232"/>
    </location>
</feature>
<keyword evidence="3" id="KW-1133">Transmembrane helix</keyword>
<evidence type="ECO:0000256" key="1">
    <source>
        <dbReference type="ARBA" id="ARBA00004141"/>
    </source>
</evidence>
<feature type="transmembrane region" description="Helical" evidence="3">
    <location>
        <begin position="178"/>
        <end position="201"/>
    </location>
</feature>
<dbReference type="InterPro" id="IPR036259">
    <property type="entry name" value="MFS_trans_sf"/>
</dbReference>
<dbReference type="EMBL" id="JAODAN010000007">
    <property type="protein sequence ID" value="KAK1923321.1"/>
    <property type="molecule type" value="Genomic_DNA"/>
</dbReference>
<feature type="transmembrane region" description="Helical" evidence="3">
    <location>
        <begin position="408"/>
        <end position="434"/>
    </location>
</feature>
<proteinExistence type="inferred from homology"/>
<feature type="transmembrane region" description="Helical" evidence="3">
    <location>
        <begin position="84"/>
        <end position="104"/>
    </location>
</feature>
<comment type="similarity">
    <text evidence="2">Belongs to the major facilitator superfamily. Monocarboxylate porter (TC 2.A.1.13) family.</text>
</comment>
<comment type="subcellular location">
    <subcellularLocation>
        <location evidence="1">Membrane</location>
        <topology evidence="1">Multi-pass membrane protein</topology>
    </subcellularLocation>
</comment>
<reference evidence="4" key="1">
    <citation type="submission" date="2023-02" db="EMBL/GenBank/DDBJ databases">
        <title>Identification and recombinant expression of a fungal hydrolase from Papiliotrema laurentii that hydrolyzes apple cutin and clears colloidal polyester polyurethane.</title>
        <authorList>
            <consortium name="DOE Joint Genome Institute"/>
            <person name="Roman V.A."/>
            <person name="Bojanowski C."/>
            <person name="Crable B.R."/>
            <person name="Wagner D.N."/>
            <person name="Hung C.S."/>
            <person name="Nadeau L.J."/>
            <person name="Schratz L."/>
            <person name="Haridas S."/>
            <person name="Pangilinan J."/>
            <person name="Lipzen A."/>
            <person name="Na H."/>
            <person name="Yan M."/>
            <person name="Ng V."/>
            <person name="Grigoriev I.V."/>
            <person name="Spatafora J.W."/>
            <person name="Barlow D."/>
            <person name="Biffinger J."/>
            <person name="Kelley-Loughnane N."/>
            <person name="Varaljay V.A."/>
            <person name="Crookes-Goodson W.J."/>
        </authorList>
    </citation>
    <scope>NUCLEOTIDE SEQUENCE</scope>
    <source>
        <strain evidence="4">5307AH</strain>
    </source>
</reference>
<dbReference type="PANTHER" id="PTHR11360:SF234">
    <property type="entry name" value="MFS-TYPE TRANSPORTER DBAD-RELATED"/>
    <property type="match status" value="1"/>
</dbReference>
<dbReference type="PANTHER" id="PTHR11360">
    <property type="entry name" value="MONOCARBOXYLATE TRANSPORTER"/>
    <property type="match status" value="1"/>
</dbReference>
<feature type="transmembrane region" description="Helical" evidence="3">
    <location>
        <begin position="440"/>
        <end position="460"/>
    </location>
</feature>
<feature type="transmembrane region" description="Helical" evidence="3">
    <location>
        <begin position="285"/>
        <end position="309"/>
    </location>
</feature>
<accession>A0AAD9FPA8</accession>
<feature type="transmembrane region" description="Helical" evidence="3">
    <location>
        <begin position="350"/>
        <end position="370"/>
    </location>
</feature>
<dbReference type="Gene3D" id="1.20.1250.20">
    <property type="entry name" value="MFS general substrate transporter like domains"/>
    <property type="match status" value="1"/>
</dbReference>
<keyword evidence="3" id="KW-0812">Transmembrane</keyword>
<feature type="transmembrane region" description="Helical" evidence="3">
    <location>
        <begin position="153"/>
        <end position="172"/>
    </location>
</feature>
<evidence type="ECO:0000256" key="2">
    <source>
        <dbReference type="ARBA" id="ARBA00006727"/>
    </source>
</evidence>
<feature type="transmembrane region" description="Helical" evidence="3">
    <location>
        <begin position="124"/>
        <end position="146"/>
    </location>
</feature>
<evidence type="ECO:0000256" key="3">
    <source>
        <dbReference type="SAM" id="Phobius"/>
    </source>
</evidence>
<comment type="caution">
    <text evidence="4">The sequence shown here is derived from an EMBL/GenBank/DDBJ whole genome shotgun (WGS) entry which is preliminary data.</text>
</comment>
<evidence type="ECO:0000313" key="4">
    <source>
        <dbReference type="EMBL" id="KAK1923321.1"/>
    </source>
</evidence>
<dbReference type="AlphaFoldDB" id="A0AAD9FPA8"/>
<organism evidence="4 5">
    <name type="scientific">Papiliotrema laurentii</name>
    <name type="common">Cryptococcus laurentii</name>
    <dbReference type="NCBI Taxonomy" id="5418"/>
    <lineage>
        <taxon>Eukaryota</taxon>
        <taxon>Fungi</taxon>
        <taxon>Dikarya</taxon>
        <taxon>Basidiomycota</taxon>
        <taxon>Agaricomycotina</taxon>
        <taxon>Tremellomycetes</taxon>
        <taxon>Tremellales</taxon>
        <taxon>Rhynchogastremaceae</taxon>
        <taxon>Papiliotrema</taxon>
    </lineage>
</organism>
<dbReference type="GO" id="GO:0022857">
    <property type="term" value="F:transmembrane transporter activity"/>
    <property type="evidence" value="ECO:0007669"/>
    <property type="project" value="InterPro"/>
</dbReference>
<gene>
    <name evidence="4" type="ORF">DB88DRAFT_345647</name>
</gene>
<keyword evidence="3" id="KW-0472">Membrane</keyword>
<feature type="transmembrane region" description="Helical" evidence="3">
    <location>
        <begin position="244"/>
        <end position="264"/>
    </location>
</feature>
<dbReference type="GO" id="GO:0016020">
    <property type="term" value="C:membrane"/>
    <property type="evidence" value="ECO:0007669"/>
    <property type="project" value="UniProtKB-SubCell"/>
</dbReference>
<feature type="transmembrane region" description="Helical" evidence="3">
    <location>
        <begin position="376"/>
        <end position="396"/>
    </location>
</feature>
<sequence length="473" mass="50563">MSNRVKPPTPPLGEEIGPVLDKTVSRLEGYDRGGEDDEKGVQLDRLERFNTALGEGISGPAAAAEAAQGALTGDESVEPGWKGWVCVLGAFLMNSVCYGMINSFGVFQSYYALNQLSANSTTQISWIGSIQLCFTPLLGCFSGPLFDAGYLKHLILAGGSLYVFCMFMTSIAKVYWQFLLAHGIGVGIGMGIMFSPSVSCLSHHFGRSKWRSLVYGIQATGSCLGGIIFPILGRNLLPRIGFAWTIRVFGFIVLAVVVIVFFSLSTVHPPRNRIAILSVSVFRNIGYTFHTIGSGCGIAAIYCPLTFSVTYGRTIGLPDNLANYSVAIMNGCSFFGRTMPLLAAQWSGPINIQTGFAITSSVMLFCWTRARDVPGWMVYIAMYGVSSGAYAASYNPSAASFAPSPDQVGLYIGMSFFINSFFALTGTPITAALIRGSNYLGASMFCGGIVAMAACCLLVARVFKARQAGSPLV</sequence>
<protein>
    <submittedName>
        <fullName evidence="4">Major facilitator superfamily domain-containing protein</fullName>
    </submittedName>
</protein>
<dbReference type="Proteomes" id="UP001182556">
    <property type="component" value="Unassembled WGS sequence"/>
</dbReference>
<dbReference type="Pfam" id="PF07690">
    <property type="entry name" value="MFS_1"/>
    <property type="match status" value="1"/>
</dbReference>
<name>A0AAD9FPA8_PAPLA</name>
<dbReference type="SUPFAM" id="SSF103473">
    <property type="entry name" value="MFS general substrate transporter"/>
    <property type="match status" value="1"/>
</dbReference>
<dbReference type="InterPro" id="IPR011701">
    <property type="entry name" value="MFS"/>
</dbReference>
<evidence type="ECO:0000313" key="5">
    <source>
        <dbReference type="Proteomes" id="UP001182556"/>
    </source>
</evidence>